<reference evidence="3" key="1">
    <citation type="submission" date="2016-11" db="UniProtKB">
        <authorList>
            <consortium name="WormBaseParasite"/>
        </authorList>
    </citation>
    <scope>IDENTIFICATION</scope>
</reference>
<evidence type="ECO:0000256" key="1">
    <source>
        <dbReference type="SAM" id="Phobius"/>
    </source>
</evidence>
<organism evidence="2 3">
    <name type="scientific">Steinernema glaseri</name>
    <dbReference type="NCBI Taxonomy" id="37863"/>
    <lineage>
        <taxon>Eukaryota</taxon>
        <taxon>Metazoa</taxon>
        <taxon>Ecdysozoa</taxon>
        <taxon>Nematoda</taxon>
        <taxon>Chromadorea</taxon>
        <taxon>Rhabditida</taxon>
        <taxon>Tylenchina</taxon>
        <taxon>Panagrolaimomorpha</taxon>
        <taxon>Strongyloidoidea</taxon>
        <taxon>Steinernematidae</taxon>
        <taxon>Steinernema</taxon>
    </lineage>
</organism>
<keyword evidence="1" id="KW-1133">Transmembrane helix</keyword>
<dbReference type="WBParaSite" id="L893_g10300.t1">
    <property type="protein sequence ID" value="L893_g10300.t1"/>
    <property type="gene ID" value="L893_g10300"/>
</dbReference>
<evidence type="ECO:0000313" key="2">
    <source>
        <dbReference type="Proteomes" id="UP000095287"/>
    </source>
</evidence>
<keyword evidence="1" id="KW-0472">Membrane</keyword>
<keyword evidence="1" id="KW-0812">Transmembrane</keyword>
<evidence type="ECO:0000313" key="3">
    <source>
        <dbReference type="WBParaSite" id="L893_g10300.t1"/>
    </source>
</evidence>
<proteinExistence type="predicted"/>
<dbReference type="Proteomes" id="UP000095287">
    <property type="component" value="Unplaced"/>
</dbReference>
<accession>A0A1I7XWV1</accession>
<sequence>MRWTICNHVDGVPDSKGKLFSSAISDGGTDEVLFVLICFCMMILIVACATFFVCDLFLLKRSVTKGTILSQRPANADYSPRVHHV</sequence>
<feature type="transmembrane region" description="Helical" evidence="1">
    <location>
        <begin position="32"/>
        <end position="59"/>
    </location>
</feature>
<keyword evidence="2" id="KW-1185">Reference proteome</keyword>
<name>A0A1I7XWV1_9BILA</name>
<dbReference type="AlphaFoldDB" id="A0A1I7XWV1"/>
<protein>
    <submittedName>
        <fullName evidence="3">Uncharacterized protein</fullName>
    </submittedName>
</protein>